<organism evidence="2 3">
    <name type="scientific">Desmophyllum pertusum</name>
    <dbReference type="NCBI Taxonomy" id="174260"/>
    <lineage>
        <taxon>Eukaryota</taxon>
        <taxon>Metazoa</taxon>
        <taxon>Cnidaria</taxon>
        <taxon>Anthozoa</taxon>
        <taxon>Hexacorallia</taxon>
        <taxon>Scleractinia</taxon>
        <taxon>Caryophylliina</taxon>
        <taxon>Caryophylliidae</taxon>
        <taxon>Desmophyllum</taxon>
    </lineage>
</organism>
<gene>
    <name evidence="2" type="ORF">OS493_010898</name>
</gene>
<accession>A0A9X0CY19</accession>
<evidence type="ECO:0000259" key="1">
    <source>
        <dbReference type="Pfam" id="PF25794"/>
    </source>
</evidence>
<comment type="caution">
    <text evidence="2">The sequence shown here is derived from an EMBL/GenBank/DDBJ whole genome shotgun (WGS) entry which is preliminary data.</text>
</comment>
<protein>
    <recommendedName>
        <fullName evidence="1">Sacsin/Nov domain-containing protein</fullName>
    </recommendedName>
</protein>
<sequence>MIDPHEEYFGDGKNRRTGHRWRMKADRAIMDSIPDQFQPYKGIFHCTDDVFSEGSYNGTLFRFPLRTTPSELSQTLYSAERVHTLFESFIADAHLVLLFLQYLESIELYVRDESDTEARKTFHVRITDDSLQLVREKRQQFRREVTASRADQLCPQSVKVTYPISIETVAYSQGTESGTQRHSFLVTNYFCGGNVTSEFETLVKDDDLGYLPLVGVAMALPASSEDPTPDIQGHVFCFLPLPVQKNSLTGLPVHVNGFFALSQNRRYIKTPNAEQEDLAEKKGRQLTDKSLLWNKCLLEEAIPRAYATMLMDAINEKSYHVSAEAIYKAWPDINGIDQKWKRLQNPFFELLPHGGKWLNVEHVIFDRLEENDPKELLVRVFLAANQNVASLPEHVSKAVSLYTTLNTVITPSVARLVLKENPLCYRNLSRMEKLLLLKFVLKDDKFSELLGLELLPVSNGLFISFSNSGEAIYVSSPEHPRGLLPSLQDSFLDEDVDEKILRSLQTVAEQGRKDVVYFH</sequence>
<dbReference type="InterPro" id="IPR058210">
    <property type="entry name" value="SACS/Nov_dom"/>
</dbReference>
<dbReference type="InterPro" id="IPR052972">
    <property type="entry name" value="Sacsin_chaperone_reg"/>
</dbReference>
<dbReference type="PANTHER" id="PTHR15600:SF42">
    <property type="entry name" value="SACSIN"/>
    <property type="match status" value="1"/>
</dbReference>
<dbReference type="GO" id="GO:0030544">
    <property type="term" value="F:Hsp70 protein binding"/>
    <property type="evidence" value="ECO:0007669"/>
    <property type="project" value="TreeGrafter"/>
</dbReference>
<dbReference type="AlphaFoldDB" id="A0A9X0CY19"/>
<dbReference type="OrthoDB" id="1262810at2759"/>
<dbReference type="EMBL" id="MU826354">
    <property type="protein sequence ID" value="KAJ7380187.1"/>
    <property type="molecule type" value="Genomic_DNA"/>
</dbReference>
<proteinExistence type="predicted"/>
<dbReference type="Pfam" id="PF25794">
    <property type="entry name" value="SACS"/>
    <property type="match status" value="1"/>
</dbReference>
<reference evidence="2" key="1">
    <citation type="submission" date="2023-01" db="EMBL/GenBank/DDBJ databases">
        <title>Genome assembly of the deep-sea coral Lophelia pertusa.</title>
        <authorList>
            <person name="Herrera S."/>
            <person name="Cordes E."/>
        </authorList>
    </citation>
    <scope>NUCLEOTIDE SEQUENCE</scope>
    <source>
        <strain evidence="2">USNM1676648</strain>
        <tissue evidence="2">Polyp</tissue>
    </source>
</reference>
<keyword evidence="3" id="KW-1185">Reference proteome</keyword>
<evidence type="ECO:0000313" key="2">
    <source>
        <dbReference type="EMBL" id="KAJ7380187.1"/>
    </source>
</evidence>
<feature type="domain" description="Sacsin/Nov" evidence="1">
    <location>
        <begin position="1"/>
        <end position="121"/>
    </location>
</feature>
<evidence type="ECO:0000313" key="3">
    <source>
        <dbReference type="Proteomes" id="UP001163046"/>
    </source>
</evidence>
<dbReference type="PANTHER" id="PTHR15600">
    <property type="entry name" value="SACSIN"/>
    <property type="match status" value="1"/>
</dbReference>
<name>A0A9X0CY19_9CNID</name>
<dbReference type="Proteomes" id="UP001163046">
    <property type="component" value="Unassembled WGS sequence"/>
</dbReference>